<dbReference type="Proteomes" id="UP000198707">
    <property type="component" value="Unassembled WGS sequence"/>
</dbReference>
<accession>A0A1H7B9Q2</accession>
<name>A0A1H7B9Q2_9ACTN</name>
<keyword evidence="3" id="KW-1185">Reference proteome</keyword>
<organism evidence="2 3">
    <name type="scientific">Micromonospora phaseoli</name>
    <dbReference type="NCBI Taxonomy" id="1144548"/>
    <lineage>
        <taxon>Bacteria</taxon>
        <taxon>Bacillati</taxon>
        <taxon>Actinomycetota</taxon>
        <taxon>Actinomycetes</taxon>
        <taxon>Micromonosporales</taxon>
        <taxon>Micromonosporaceae</taxon>
        <taxon>Micromonospora</taxon>
    </lineage>
</organism>
<sequence length="62" mass="6210">MRLVGGLLFESAANLMIKRVEGGGMGVEGGGGQTRATAKTDWPNGGRTTCSAALVAGRTSVS</sequence>
<protein>
    <submittedName>
        <fullName evidence="2">Uncharacterized protein</fullName>
    </submittedName>
</protein>
<dbReference type="AlphaFoldDB" id="A0A1H7B9Q2"/>
<gene>
    <name evidence="2" type="ORF">SAMN05443287_10728</name>
</gene>
<dbReference type="EMBL" id="FNYV01000007">
    <property type="protein sequence ID" value="SEJ72997.1"/>
    <property type="molecule type" value="Genomic_DNA"/>
</dbReference>
<evidence type="ECO:0000313" key="3">
    <source>
        <dbReference type="Proteomes" id="UP000198707"/>
    </source>
</evidence>
<reference evidence="3" key="1">
    <citation type="submission" date="2016-10" db="EMBL/GenBank/DDBJ databases">
        <authorList>
            <person name="Varghese N."/>
            <person name="Submissions S."/>
        </authorList>
    </citation>
    <scope>NUCLEOTIDE SEQUENCE [LARGE SCALE GENOMIC DNA]</scope>
    <source>
        <strain evidence="3">CGMCC 4.7038</strain>
    </source>
</reference>
<feature type="region of interest" description="Disordered" evidence="1">
    <location>
        <begin position="26"/>
        <end position="45"/>
    </location>
</feature>
<proteinExistence type="predicted"/>
<evidence type="ECO:0000256" key="1">
    <source>
        <dbReference type="SAM" id="MobiDB-lite"/>
    </source>
</evidence>
<evidence type="ECO:0000313" key="2">
    <source>
        <dbReference type="EMBL" id="SEJ72997.1"/>
    </source>
</evidence>